<evidence type="ECO:0000313" key="3">
    <source>
        <dbReference type="EMBL" id="KAF5321882.1"/>
    </source>
</evidence>
<accession>A0A8H5F366</accession>
<dbReference type="EMBL" id="JAACJJ010000028">
    <property type="protein sequence ID" value="KAF5321882.1"/>
    <property type="molecule type" value="Genomic_DNA"/>
</dbReference>
<feature type="compositionally biased region" description="Polar residues" evidence="1">
    <location>
        <begin position="367"/>
        <end position="377"/>
    </location>
</feature>
<proteinExistence type="predicted"/>
<feature type="compositionally biased region" description="Low complexity" evidence="1">
    <location>
        <begin position="378"/>
        <end position="405"/>
    </location>
</feature>
<name>A0A8H5F366_9AGAR</name>
<evidence type="ECO:0000256" key="1">
    <source>
        <dbReference type="SAM" id="MobiDB-lite"/>
    </source>
</evidence>
<protein>
    <submittedName>
        <fullName evidence="3">Uncharacterized protein</fullName>
    </submittedName>
</protein>
<organism evidence="3 4">
    <name type="scientific">Psilocybe cf. subviscida</name>
    <dbReference type="NCBI Taxonomy" id="2480587"/>
    <lineage>
        <taxon>Eukaryota</taxon>
        <taxon>Fungi</taxon>
        <taxon>Dikarya</taxon>
        <taxon>Basidiomycota</taxon>
        <taxon>Agaricomycotina</taxon>
        <taxon>Agaricomycetes</taxon>
        <taxon>Agaricomycetidae</taxon>
        <taxon>Agaricales</taxon>
        <taxon>Agaricineae</taxon>
        <taxon>Strophariaceae</taxon>
        <taxon>Psilocybe</taxon>
    </lineage>
</organism>
<feature type="signal peptide" evidence="2">
    <location>
        <begin position="1"/>
        <end position="25"/>
    </location>
</feature>
<dbReference type="OrthoDB" id="2563021at2759"/>
<sequence length="526" mass="55847">MCRVQCSLPRHLLLTTLLLIHSLESAMVHASSYLPLSFDFDWNQDGLLTPAPVTGQCDKIHLKWGRGTKDDGLGPVTPVAPYSMLVYWSKTTTPYVIPVGGGPTFDWEVPFEPMSQYQICMFDDNGNSGGCQATYTMINSSTSTTSCQSSLPTPQALQVGVTASSGAVQNYGTVDQCTSLSVSPRGGSAPYTLTIAPASHPPYNITSNGDISWQVALPLGYKFFMSVSSADGLLWSNGPLTVGGQGPTSCLAPGTMKSGGIVAGIIAGISGVLLATRFRKRRQAPSDRYFGGAAYYARDRPLKAPSTIAGSVIAPSAYIPFTPSASSMPLMPSSSSNLGLSPSPPPPPLPPLVPNRRQHSRQRSNNTLTSTAPSEVGTTTTNRTRSTRTHATNTTHTTYTTENTHQLPPPSVVSSGAPQTKATEYPLDVKVPLPTASPDTSADVSIVSRDDVASQISSSSRGRRLPRPVSVQSRAPTYVPRSTPLTGPDHVIDEDVVPDVPPEYGRHTNDPSLNYAPNVLSSGNRF</sequence>
<comment type="caution">
    <text evidence="3">The sequence shown here is derived from an EMBL/GenBank/DDBJ whole genome shotgun (WGS) entry which is preliminary data.</text>
</comment>
<gene>
    <name evidence="3" type="ORF">D9619_002164</name>
</gene>
<feature type="compositionally biased region" description="Low complexity" evidence="1">
    <location>
        <begin position="328"/>
        <end position="341"/>
    </location>
</feature>
<feature type="region of interest" description="Disordered" evidence="1">
    <location>
        <begin position="328"/>
        <end position="419"/>
    </location>
</feature>
<feature type="compositionally biased region" description="Pro residues" evidence="1">
    <location>
        <begin position="342"/>
        <end position="353"/>
    </location>
</feature>
<evidence type="ECO:0000256" key="2">
    <source>
        <dbReference type="SAM" id="SignalP"/>
    </source>
</evidence>
<keyword evidence="2" id="KW-0732">Signal</keyword>
<dbReference type="Proteomes" id="UP000567179">
    <property type="component" value="Unassembled WGS sequence"/>
</dbReference>
<evidence type="ECO:0000313" key="4">
    <source>
        <dbReference type="Proteomes" id="UP000567179"/>
    </source>
</evidence>
<feature type="region of interest" description="Disordered" evidence="1">
    <location>
        <begin position="450"/>
        <end position="526"/>
    </location>
</feature>
<keyword evidence="4" id="KW-1185">Reference proteome</keyword>
<dbReference type="AlphaFoldDB" id="A0A8H5F366"/>
<reference evidence="3 4" key="1">
    <citation type="journal article" date="2020" name="ISME J.">
        <title>Uncovering the hidden diversity of litter-decomposition mechanisms in mushroom-forming fungi.</title>
        <authorList>
            <person name="Floudas D."/>
            <person name="Bentzer J."/>
            <person name="Ahren D."/>
            <person name="Johansson T."/>
            <person name="Persson P."/>
            <person name="Tunlid A."/>
        </authorList>
    </citation>
    <scope>NUCLEOTIDE SEQUENCE [LARGE SCALE GENOMIC DNA]</scope>
    <source>
        <strain evidence="3 4">CBS 101986</strain>
    </source>
</reference>
<feature type="chain" id="PRO_5034225729" evidence="2">
    <location>
        <begin position="26"/>
        <end position="526"/>
    </location>
</feature>